<accession>A0AC34REP5</accession>
<sequence length="171" mass="19367">ASNVDKSFLFDVASKIYIATDSTPVDLPTYELCSKKAAVLLFDMTRAATFDFSAGKIEPLERRYELCCDMIDVTTDLSLIYGNTTDESLKDGYDLDSQSVIHLKINQVLFMKQLNRYLALVAVIKKENYEKQGLIDFNFQTFKDSVNEAFEVGKQHKSAKNLKNSVILKII</sequence>
<evidence type="ECO:0000313" key="1">
    <source>
        <dbReference type="Proteomes" id="UP000887576"/>
    </source>
</evidence>
<dbReference type="Proteomes" id="UP000887576">
    <property type="component" value="Unplaced"/>
</dbReference>
<name>A0AC34REP5_9BILA</name>
<dbReference type="WBParaSite" id="JU765_v2.g6098.t1">
    <property type="protein sequence ID" value="JU765_v2.g6098.t1"/>
    <property type="gene ID" value="JU765_v2.g6098"/>
</dbReference>
<evidence type="ECO:0000313" key="2">
    <source>
        <dbReference type="WBParaSite" id="JU765_v2.g6098.t1"/>
    </source>
</evidence>
<organism evidence="1 2">
    <name type="scientific">Panagrolaimus sp. JU765</name>
    <dbReference type="NCBI Taxonomy" id="591449"/>
    <lineage>
        <taxon>Eukaryota</taxon>
        <taxon>Metazoa</taxon>
        <taxon>Ecdysozoa</taxon>
        <taxon>Nematoda</taxon>
        <taxon>Chromadorea</taxon>
        <taxon>Rhabditida</taxon>
        <taxon>Tylenchina</taxon>
        <taxon>Panagrolaimomorpha</taxon>
        <taxon>Panagrolaimoidea</taxon>
        <taxon>Panagrolaimidae</taxon>
        <taxon>Panagrolaimus</taxon>
    </lineage>
</organism>
<reference evidence="2" key="1">
    <citation type="submission" date="2022-11" db="UniProtKB">
        <authorList>
            <consortium name="WormBaseParasite"/>
        </authorList>
    </citation>
    <scope>IDENTIFICATION</scope>
</reference>
<proteinExistence type="predicted"/>
<protein>
    <submittedName>
        <fullName evidence="2">Uncharacterized protein</fullName>
    </submittedName>
</protein>